<dbReference type="AlphaFoldDB" id="A0AAN6V9Z8"/>
<organism evidence="4 5">
    <name type="scientific">Dichotomopilus funicola</name>
    <dbReference type="NCBI Taxonomy" id="1934379"/>
    <lineage>
        <taxon>Eukaryota</taxon>
        <taxon>Fungi</taxon>
        <taxon>Dikarya</taxon>
        <taxon>Ascomycota</taxon>
        <taxon>Pezizomycotina</taxon>
        <taxon>Sordariomycetes</taxon>
        <taxon>Sordariomycetidae</taxon>
        <taxon>Sordariales</taxon>
        <taxon>Chaetomiaceae</taxon>
        <taxon>Dichotomopilus</taxon>
    </lineage>
</organism>
<dbReference type="Proteomes" id="UP001302676">
    <property type="component" value="Unassembled WGS sequence"/>
</dbReference>
<dbReference type="EMBL" id="MU853556">
    <property type="protein sequence ID" value="KAK4147572.1"/>
    <property type="molecule type" value="Genomic_DNA"/>
</dbReference>
<dbReference type="InterPro" id="IPR008922">
    <property type="entry name" value="Di-copper_centre_dom_sf"/>
</dbReference>
<feature type="chain" id="PRO_5042960574" description="Tyrosinase copper-binding domain-containing protein" evidence="2">
    <location>
        <begin position="20"/>
        <end position="501"/>
    </location>
</feature>
<dbReference type="GO" id="GO:0046872">
    <property type="term" value="F:metal ion binding"/>
    <property type="evidence" value="ECO:0007669"/>
    <property type="project" value="UniProtKB-KW"/>
</dbReference>
<keyword evidence="5" id="KW-1185">Reference proteome</keyword>
<name>A0AAN6V9Z8_9PEZI</name>
<dbReference type="GeneID" id="87821960"/>
<dbReference type="InterPro" id="IPR002227">
    <property type="entry name" value="Tyrosinase_Cu-bd"/>
</dbReference>
<comment type="caution">
    <text evidence="4">The sequence shown here is derived from an EMBL/GenBank/DDBJ whole genome shotgun (WGS) entry which is preliminary data.</text>
</comment>
<accession>A0AAN6V9Z8</accession>
<protein>
    <recommendedName>
        <fullName evidence="3">Tyrosinase copper-binding domain-containing protein</fullName>
    </recommendedName>
</protein>
<keyword evidence="2" id="KW-0732">Signal</keyword>
<evidence type="ECO:0000256" key="1">
    <source>
        <dbReference type="ARBA" id="ARBA00022723"/>
    </source>
</evidence>
<evidence type="ECO:0000313" key="4">
    <source>
        <dbReference type="EMBL" id="KAK4147572.1"/>
    </source>
</evidence>
<reference evidence="4" key="2">
    <citation type="submission" date="2023-05" db="EMBL/GenBank/DDBJ databases">
        <authorList>
            <consortium name="Lawrence Berkeley National Laboratory"/>
            <person name="Steindorff A."/>
            <person name="Hensen N."/>
            <person name="Bonometti L."/>
            <person name="Westerberg I."/>
            <person name="Brannstrom I.O."/>
            <person name="Guillou S."/>
            <person name="Cros-Aarteil S."/>
            <person name="Calhoun S."/>
            <person name="Haridas S."/>
            <person name="Kuo A."/>
            <person name="Mondo S."/>
            <person name="Pangilinan J."/>
            <person name="Riley R."/>
            <person name="Labutti K."/>
            <person name="Andreopoulos B."/>
            <person name="Lipzen A."/>
            <person name="Chen C."/>
            <person name="Yanf M."/>
            <person name="Daum C."/>
            <person name="Ng V."/>
            <person name="Clum A."/>
            <person name="Ohm R."/>
            <person name="Martin F."/>
            <person name="Silar P."/>
            <person name="Natvig D."/>
            <person name="Lalanne C."/>
            <person name="Gautier V."/>
            <person name="Ament-Velasquez S.L."/>
            <person name="Kruys A."/>
            <person name="Hutchinson M.I."/>
            <person name="Powell A.J."/>
            <person name="Barry K."/>
            <person name="Miller A.N."/>
            <person name="Grigoriev I.V."/>
            <person name="Debuchy R."/>
            <person name="Gladieux P."/>
            <person name="Thoren M.H."/>
            <person name="Johannesson H."/>
        </authorList>
    </citation>
    <scope>NUCLEOTIDE SEQUENCE</scope>
    <source>
        <strain evidence="4">CBS 141.50</strain>
    </source>
</reference>
<dbReference type="InterPro" id="IPR050316">
    <property type="entry name" value="Tyrosinase/Hemocyanin"/>
</dbReference>
<feature type="signal peptide" evidence="2">
    <location>
        <begin position="1"/>
        <end position="19"/>
    </location>
</feature>
<gene>
    <name evidence="4" type="ORF">C8A04DRAFT_9090</name>
</gene>
<dbReference type="SUPFAM" id="SSF48056">
    <property type="entry name" value="Di-copper centre-containing domain"/>
    <property type="match status" value="1"/>
</dbReference>
<dbReference type="PANTHER" id="PTHR11474">
    <property type="entry name" value="TYROSINASE FAMILY MEMBER"/>
    <property type="match status" value="1"/>
</dbReference>
<dbReference type="Gene3D" id="1.10.1280.10">
    <property type="entry name" value="Di-copper center containing domain from catechol oxidase"/>
    <property type="match status" value="1"/>
</dbReference>
<evidence type="ECO:0000259" key="3">
    <source>
        <dbReference type="Pfam" id="PF00264"/>
    </source>
</evidence>
<evidence type="ECO:0000313" key="5">
    <source>
        <dbReference type="Proteomes" id="UP001302676"/>
    </source>
</evidence>
<dbReference type="PANTHER" id="PTHR11474:SF131">
    <property type="entry name" value="TYROSINASE COPPER-BINDING DOMAIN-CONTAINING PROTEIN"/>
    <property type="match status" value="1"/>
</dbReference>
<dbReference type="GO" id="GO:0016491">
    <property type="term" value="F:oxidoreductase activity"/>
    <property type="evidence" value="ECO:0007669"/>
    <property type="project" value="InterPro"/>
</dbReference>
<dbReference type="RefSeq" id="XP_062640943.1">
    <property type="nucleotide sequence ID" value="XM_062785347.1"/>
</dbReference>
<dbReference type="Pfam" id="PF00264">
    <property type="entry name" value="Tyrosinase"/>
    <property type="match status" value="1"/>
</dbReference>
<reference evidence="4" key="1">
    <citation type="journal article" date="2023" name="Mol. Phylogenet. Evol.">
        <title>Genome-scale phylogeny and comparative genomics of the fungal order Sordariales.</title>
        <authorList>
            <person name="Hensen N."/>
            <person name="Bonometti L."/>
            <person name="Westerberg I."/>
            <person name="Brannstrom I.O."/>
            <person name="Guillou S."/>
            <person name="Cros-Aarteil S."/>
            <person name="Calhoun S."/>
            <person name="Haridas S."/>
            <person name="Kuo A."/>
            <person name="Mondo S."/>
            <person name="Pangilinan J."/>
            <person name="Riley R."/>
            <person name="LaButti K."/>
            <person name="Andreopoulos B."/>
            <person name="Lipzen A."/>
            <person name="Chen C."/>
            <person name="Yan M."/>
            <person name="Daum C."/>
            <person name="Ng V."/>
            <person name="Clum A."/>
            <person name="Steindorff A."/>
            <person name="Ohm R.A."/>
            <person name="Martin F."/>
            <person name="Silar P."/>
            <person name="Natvig D.O."/>
            <person name="Lalanne C."/>
            <person name="Gautier V."/>
            <person name="Ament-Velasquez S.L."/>
            <person name="Kruys A."/>
            <person name="Hutchinson M.I."/>
            <person name="Powell A.J."/>
            <person name="Barry K."/>
            <person name="Miller A.N."/>
            <person name="Grigoriev I.V."/>
            <person name="Debuchy R."/>
            <person name="Gladieux P."/>
            <person name="Hiltunen Thoren M."/>
            <person name="Johannesson H."/>
        </authorList>
    </citation>
    <scope>NUCLEOTIDE SEQUENCE</scope>
    <source>
        <strain evidence="4">CBS 141.50</strain>
    </source>
</reference>
<keyword evidence="1" id="KW-0479">Metal-binding</keyword>
<feature type="domain" description="Tyrosinase copper-binding" evidence="3">
    <location>
        <begin position="82"/>
        <end position="294"/>
    </location>
</feature>
<proteinExistence type="predicted"/>
<evidence type="ECO:0000256" key="2">
    <source>
        <dbReference type="SAM" id="SignalP"/>
    </source>
</evidence>
<sequence length="501" mass="55291">MRRAASLVTAALLWAGIRSESPAPSASPFPVVGVKSGINKRTGEAPARLNVKTLWARGGPQWDLYMLALAELQAMNETDELSYFGLTGVHGFPHSAWNGVGNVDGAPVTGFCPHGQVLVSRAARIANEYPPNLKTEYVAAAQTLRQPYWDWASDPALPPAVYAVNISVRAPSGRRRIPNPLYSYRYQQPNVVSSFGGFLGTYPQTIRCLGDGNTFCNITTSNHAMAKVAQDLMSDVYDIFARTRVFDNTGWRISSLEFPHNLVHAMSHPKTLFADGNSMLHHSNVDRLVALWQTIYYTEAVFNVTAYSTGQYGTPRGTNITAESPLKPFFDENLNFHTTISVANISRFGYTYPEMPDWRMPPEERASHVTAYINSLYSHSDNGLPLPVILRLAAGDIVIGRVSLLSMPVDGVASISVPLKNVMVGDHTLKDSPMGEAISFLERELRFVIQRSDGEDVSFDSVPSLKLQIQNTAYLARANNSSFPAFGNTTRWSIDLRQNER</sequence>